<proteinExistence type="predicted"/>
<evidence type="ECO:0000256" key="2">
    <source>
        <dbReference type="SAM" id="SignalP"/>
    </source>
</evidence>
<evidence type="ECO:0000313" key="3">
    <source>
        <dbReference type="EMBL" id="OPJ63207.1"/>
    </source>
</evidence>
<keyword evidence="1" id="KW-0812">Transmembrane</keyword>
<accession>A0A1V4IUW2</accession>
<gene>
    <name evidence="3" type="primary">spoIIIAE</name>
    <name evidence="3" type="ORF">CLORY_12900</name>
</gene>
<dbReference type="RefSeq" id="WP_079422706.1">
    <property type="nucleotide sequence ID" value="NZ_MZGV01000010.1"/>
</dbReference>
<feature type="transmembrane region" description="Helical" evidence="1">
    <location>
        <begin position="90"/>
        <end position="110"/>
    </location>
</feature>
<keyword evidence="2" id="KW-0732">Signal</keyword>
<evidence type="ECO:0000256" key="1">
    <source>
        <dbReference type="SAM" id="Phobius"/>
    </source>
</evidence>
<name>A0A1V4IUW2_9CLOT</name>
<keyword evidence="1" id="KW-1133">Transmembrane helix</keyword>
<feature type="transmembrane region" description="Helical" evidence="1">
    <location>
        <begin position="303"/>
        <end position="327"/>
    </location>
</feature>
<sequence>MRKLILFLVMLMLFSVPVKAYADESNEQDKQQEQKIEQLYDYVSTMKSKFEVMKDLDIQQFVKTYMKTGNDSSFLKKLYTALLTYTFKEVVSAVKLIVVVIIIAIIAALLNNLQNAFSNDSLSNIAFFACYAMLIIVLSKSFLVGLNLAKDTINSISNFMLALLPVLVMLIASVGGITQAASMDPIIIAAVNICTRFYVLLVIPMILMGFVLQFVNNVTSDGKVDKLAKSINKLALWLQGGMMTGFVALLTIRGITSKTLDEVTVKTAKFAVDNFIPVVGKCLSDAISTVAGYTVLLKNALSAAGLIIVVIVMIFPIIKIFIIAAAYKLTGAIIEPISDKRIVNSICSVGDSLILINSCLISISIMFFILISILASSGQAMLNG</sequence>
<feature type="transmembrane region" description="Helical" evidence="1">
    <location>
        <begin position="197"/>
        <end position="215"/>
    </location>
</feature>
<dbReference type="OrthoDB" id="1706761at2"/>
<comment type="caution">
    <text evidence="3">The sequence shown here is derived from an EMBL/GenBank/DDBJ whole genome shotgun (WGS) entry which is preliminary data.</text>
</comment>
<evidence type="ECO:0000313" key="4">
    <source>
        <dbReference type="Proteomes" id="UP000190080"/>
    </source>
</evidence>
<reference evidence="3 4" key="1">
    <citation type="submission" date="2017-03" db="EMBL/GenBank/DDBJ databases">
        <title>Genome sequence of Clostridium oryzae DSM 28571.</title>
        <authorList>
            <person name="Poehlein A."/>
            <person name="Daniel R."/>
        </authorList>
    </citation>
    <scope>NUCLEOTIDE SEQUENCE [LARGE SCALE GENOMIC DNA]</scope>
    <source>
        <strain evidence="3 4">DSM 28571</strain>
    </source>
</reference>
<dbReference type="STRING" id="1450648.CLORY_12900"/>
<dbReference type="InterPro" id="IPR014194">
    <property type="entry name" value="Spore_III_AE"/>
</dbReference>
<feature type="signal peptide" evidence="2">
    <location>
        <begin position="1"/>
        <end position="20"/>
    </location>
</feature>
<keyword evidence="4" id="KW-1185">Reference proteome</keyword>
<dbReference type="NCBIfam" id="TIGR02829">
    <property type="entry name" value="spore_III_AE"/>
    <property type="match status" value="1"/>
</dbReference>
<feature type="chain" id="PRO_5039727362" evidence="2">
    <location>
        <begin position="21"/>
        <end position="384"/>
    </location>
</feature>
<feature type="transmembrane region" description="Helical" evidence="1">
    <location>
        <begin position="354"/>
        <end position="375"/>
    </location>
</feature>
<dbReference type="AlphaFoldDB" id="A0A1V4IUW2"/>
<feature type="transmembrane region" description="Helical" evidence="1">
    <location>
        <begin position="156"/>
        <end position="177"/>
    </location>
</feature>
<dbReference type="EMBL" id="MZGV01000010">
    <property type="protein sequence ID" value="OPJ63207.1"/>
    <property type="molecule type" value="Genomic_DNA"/>
</dbReference>
<feature type="transmembrane region" description="Helical" evidence="1">
    <location>
        <begin position="122"/>
        <end position="144"/>
    </location>
</feature>
<keyword evidence="1" id="KW-0472">Membrane</keyword>
<organism evidence="3 4">
    <name type="scientific">Clostridium oryzae</name>
    <dbReference type="NCBI Taxonomy" id="1450648"/>
    <lineage>
        <taxon>Bacteria</taxon>
        <taxon>Bacillati</taxon>
        <taxon>Bacillota</taxon>
        <taxon>Clostridia</taxon>
        <taxon>Eubacteriales</taxon>
        <taxon>Clostridiaceae</taxon>
        <taxon>Clostridium</taxon>
    </lineage>
</organism>
<dbReference type="Proteomes" id="UP000190080">
    <property type="component" value="Unassembled WGS sequence"/>
</dbReference>
<dbReference type="Pfam" id="PF09546">
    <property type="entry name" value="Spore_III_AE"/>
    <property type="match status" value="1"/>
</dbReference>
<protein>
    <submittedName>
        <fullName evidence="3">Stage III sporulation protein AE</fullName>
    </submittedName>
</protein>
<feature type="transmembrane region" description="Helical" evidence="1">
    <location>
        <begin position="235"/>
        <end position="252"/>
    </location>
</feature>